<dbReference type="PRINTS" id="PR00368">
    <property type="entry name" value="FADPNR"/>
</dbReference>
<keyword evidence="3" id="KW-0285">Flavoprotein</keyword>
<comment type="similarity">
    <text evidence="2">Belongs to the NADH dehydrogenase family.</text>
</comment>
<dbReference type="KEGG" id="syw:SYNW2165"/>
<protein>
    <submittedName>
        <fullName evidence="7">NADH dehydrogenase, transport associated</fullName>
        <ecNumber evidence="7">1.6.99.3</ecNumber>
    </submittedName>
</protein>
<evidence type="ECO:0000256" key="4">
    <source>
        <dbReference type="ARBA" id="ARBA00022827"/>
    </source>
</evidence>
<feature type="domain" description="FAD/NAD(P)-binding" evidence="6">
    <location>
        <begin position="10"/>
        <end position="304"/>
    </location>
</feature>
<dbReference type="GO" id="GO:0003955">
    <property type="term" value="F:NAD(P)H dehydrogenase (quinone) activity"/>
    <property type="evidence" value="ECO:0007669"/>
    <property type="project" value="TreeGrafter"/>
</dbReference>
<organism evidence="7 8">
    <name type="scientific">Parasynechococcus marenigrum (strain WH8102)</name>
    <dbReference type="NCBI Taxonomy" id="84588"/>
    <lineage>
        <taxon>Bacteria</taxon>
        <taxon>Bacillati</taxon>
        <taxon>Cyanobacteriota</taxon>
        <taxon>Cyanophyceae</taxon>
        <taxon>Synechococcales</taxon>
        <taxon>Prochlorococcaceae</taxon>
        <taxon>Parasynechococcus</taxon>
        <taxon>Parasynechococcus marenigrum</taxon>
    </lineage>
</organism>
<dbReference type="AlphaFoldDB" id="Q7U4A6"/>
<dbReference type="EMBL" id="BX569694">
    <property type="protein sequence ID" value="CAE08680.1"/>
    <property type="molecule type" value="Genomic_DNA"/>
</dbReference>
<dbReference type="RefSeq" id="WP_011129020.1">
    <property type="nucleotide sequence ID" value="NC_005070.1"/>
</dbReference>
<dbReference type="PANTHER" id="PTHR42913:SF3">
    <property type="entry name" value="64 KDA MITOCHONDRIAL NADH DEHYDROGENASE (EUROFUNG)"/>
    <property type="match status" value="1"/>
</dbReference>
<sequence length="382" mass="41297">MTTPLSSPETVVVIGGGFAGLFSALAVSERLPERPVLLIEPRDRFLFQPLLYELLSSELQGWEVAPTYRQLLSSRGICWLQDRVINIDLNNQELTTAASGALQWGDLVLATGTELNDFGVPGVREHACSFRDLNDVAHLRALVRELNKRREPDAAVAIIGAGPTGVELACKLADMLDGAARIHLIERGDGILPNSASFNRERAAAALERRDVCLHLNTAVTEVHSDRVRFKDGTLLPHSGLIWSAGSRPTVPEIRPDPGHAKGPLNIGQDLRLLGHQHVYVLGDCGRCSVEPWPATAQVAMQQGEAVAAALQAISNNQEPKPFQFQDRGEMLSLGIGDATLTGLGITLAGPLAFKIRRATYLTRLPGLSLGLRSAGAWLMSR</sequence>
<dbReference type="InterPro" id="IPR036188">
    <property type="entry name" value="FAD/NAD-bd_sf"/>
</dbReference>
<evidence type="ECO:0000256" key="5">
    <source>
        <dbReference type="ARBA" id="ARBA00023002"/>
    </source>
</evidence>
<dbReference type="GO" id="GO:0019646">
    <property type="term" value="P:aerobic electron transport chain"/>
    <property type="evidence" value="ECO:0007669"/>
    <property type="project" value="TreeGrafter"/>
</dbReference>
<dbReference type="HOGENOM" id="CLU_021377_7_1_3"/>
<dbReference type="PRINTS" id="PR00469">
    <property type="entry name" value="PNDRDTASEII"/>
</dbReference>
<dbReference type="Pfam" id="PF07992">
    <property type="entry name" value="Pyr_redox_2"/>
    <property type="match status" value="1"/>
</dbReference>
<dbReference type="Proteomes" id="UP000001422">
    <property type="component" value="Chromosome"/>
</dbReference>
<evidence type="ECO:0000256" key="3">
    <source>
        <dbReference type="ARBA" id="ARBA00022630"/>
    </source>
</evidence>
<dbReference type="PANTHER" id="PTHR42913">
    <property type="entry name" value="APOPTOSIS-INDUCING FACTOR 1"/>
    <property type="match status" value="1"/>
</dbReference>
<evidence type="ECO:0000256" key="1">
    <source>
        <dbReference type="ARBA" id="ARBA00001974"/>
    </source>
</evidence>
<dbReference type="eggNOG" id="COG1252">
    <property type="taxonomic scope" value="Bacteria"/>
</dbReference>
<gene>
    <name evidence="7" type="ordered locus">SYNW2165</name>
</gene>
<evidence type="ECO:0000313" key="7">
    <source>
        <dbReference type="EMBL" id="CAE08680.1"/>
    </source>
</evidence>
<evidence type="ECO:0000313" key="8">
    <source>
        <dbReference type="Proteomes" id="UP000001422"/>
    </source>
</evidence>
<evidence type="ECO:0000256" key="2">
    <source>
        <dbReference type="ARBA" id="ARBA00005272"/>
    </source>
</evidence>
<dbReference type="InterPro" id="IPR023753">
    <property type="entry name" value="FAD/NAD-binding_dom"/>
</dbReference>
<dbReference type="SUPFAM" id="SSF51905">
    <property type="entry name" value="FAD/NAD(P)-binding domain"/>
    <property type="match status" value="2"/>
</dbReference>
<reference evidence="7 8" key="1">
    <citation type="journal article" date="2003" name="Nature">
        <title>The genome of a motile marine Synechococcus.</title>
        <authorList>
            <person name="Palenik B."/>
            <person name="Brahamsha B."/>
            <person name="Larimer F."/>
            <person name="Land M."/>
            <person name="Hauser L."/>
            <person name="Chain P."/>
            <person name="Lamerdin J."/>
            <person name="Regala W."/>
            <person name="Allen E.A."/>
            <person name="McCarren J."/>
            <person name="Paulsen I."/>
            <person name="Dufresne A."/>
            <person name="Partensky F."/>
            <person name="Webb E."/>
            <person name="Waterbury J."/>
        </authorList>
    </citation>
    <scope>NUCLEOTIDE SEQUENCE [LARGE SCALE GENOMIC DNA]</scope>
    <source>
        <strain evidence="7 8">WH8102</strain>
    </source>
</reference>
<dbReference type="STRING" id="84588.SYNW2165"/>
<comment type="cofactor">
    <cofactor evidence="1">
        <name>FAD</name>
        <dbReference type="ChEBI" id="CHEBI:57692"/>
    </cofactor>
</comment>
<keyword evidence="4" id="KW-0274">FAD</keyword>
<keyword evidence="5 7" id="KW-0560">Oxidoreductase</keyword>
<keyword evidence="8" id="KW-1185">Reference proteome</keyword>
<accession>Q7U4A6</accession>
<name>Q7U4A6_PARMW</name>
<dbReference type="InterPro" id="IPR051169">
    <property type="entry name" value="NADH-Q_oxidoreductase"/>
</dbReference>
<evidence type="ECO:0000259" key="6">
    <source>
        <dbReference type="Pfam" id="PF07992"/>
    </source>
</evidence>
<dbReference type="Gene3D" id="3.50.50.100">
    <property type="match status" value="1"/>
</dbReference>
<proteinExistence type="inferred from homology"/>
<dbReference type="EC" id="1.6.99.3" evidence="7"/>